<gene>
    <name evidence="1" type="ORF">CARN3_0436</name>
</gene>
<evidence type="ECO:0000313" key="1">
    <source>
        <dbReference type="EMBL" id="CBH99506.1"/>
    </source>
</evidence>
<proteinExistence type="predicted"/>
<comment type="caution">
    <text evidence="1">The sequence shown here is derived from an EMBL/GenBank/DDBJ whole genome shotgun (WGS) entry which is preliminary data.</text>
</comment>
<dbReference type="AlphaFoldDB" id="E6PX47"/>
<reference evidence="1" key="1">
    <citation type="submission" date="2009-10" db="EMBL/GenBank/DDBJ databases">
        <title>Diversity of trophic interactions inside an arsenic-rich microbial ecosystem.</title>
        <authorList>
            <person name="Bertin P.N."/>
            <person name="Heinrich-Salmeron A."/>
            <person name="Pelletier E."/>
            <person name="Goulhen-Chollet F."/>
            <person name="Arsene-Ploetze F."/>
            <person name="Gallien S."/>
            <person name="Calteau A."/>
            <person name="Vallenet D."/>
            <person name="Casiot C."/>
            <person name="Chane-Woon-Ming B."/>
            <person name="Giloteaux L."/>
            <person name="Barakat M."/>
            <person name="Bonnefoy V."/>
            <person name="Bruneel O."/>
            <person name="Chandler M."/>
            <person name="Cleiss J."/>
            <person name="Duran R."/>
            <person name="Elbaz-Poulichet F."/>
            <person name="Fonknechten N."/>
            <person name="Lauga B."/>
            <person name="Mornico D."/>
            <person name="Ortet P."/>
            <person name="Schaeffer C."/>
            <person name="Siguier P."/>
            <person name="Alexander Thil Smith A."/>
            <person name="Van Dorsselaer A."/>
            <person name="Weissenbach J."/>
            <person name="Medigue C."/>
            <person name="Le Paslier D."/>
        </authorList>
    </citation>
    <scope>NUCLEOTIDE SEQUENCE</scope>
</reference>
<dbReference type="EMBL" id="CABN01000024">
    <property type="protein sequence ID" value="CBH99506.1"/>
    <property type="molecule type" value="Genomic_DNA"/>
</dbReference>
<accession>E6PX47</accession>
<protein>
    <submittedName>
        <fullName evidence="1">Uncharacterized protein</fullName>
    </submittedName>
</protein>
<organism evidence="1">
    <name type="scientific">mine drainage metagenome</name>
    <dbReference type="NCBI Taxonomy" id="410659"/>
    <lineage>
        <taxon>unclassified sequences</taxon>
        <taxon>metagenomes</taxon>
        <taxon>ecological metagenomes</taxon>
    </lineage>
</organism>
<sequence length="105" mass="11553">MQCPTARTCFQTYAKPKYQTTSGLISRPVSGRLVSGPQPGRPRPRRAVFRWCPLLNRSSHCRALAGPRLAKIGHYRADLKHSGRMSSFKPAVLEEAANAFPAFGG</sequence>
<name>E6PX47_9ZZZZ</name>